<feature type="compositionally biased region" description="Acidic residues" evidence="6">
    <location>
        <begin position="315"/>
        <end position="325"/>
    </location>
</feature>
<feature type="compositionally biased region" description="Low complexity" evidence="6">
    <location>
        <begin position="248"/>
        <end position="264"/>
    </location>
</feature>
<evidence type="ECO:0000256" key="3">
    <source>
        <dbReference type="ARBA" id="ARBA00022737"/>
    </source>
</evidence>
<evidence type="ECO:0000256" key="4">
    <source>
        <dbReference type="ARBA" id="ARBA00022884"/>
    </source>
</evidence>
<dbReference type="STRING" id="7176.B0X2X5"/>
<dbReference type="InterPro" id="IPR034393">
    <property type="entry name" value="TatSF1-like"/>
</dbReference>
<dbReference type="GO" id="GO:0000398">
    <property type="term" value="P:mRNA splicing, via spliceosome"/>
    <property type="evidence" value="ECO:0007669"/>
    <property type="project" value="UniProtKB-ARBA"/>
</dbReference>
<dbReference type="VEuPathDB" id="VectorBase:CPIJ013912"/>
<dbReference type="KEGG" id="cqu:CpipJ_CPIJ013912"/>
<name>B0X2X5_CULQU</name>
<dbReference type="HOGENOM" id="CLU_026945_3_0_1"/>
<dbReference type="FunFam" id="3.30.70.330:FF:000105">
    <property type="entry name" value="HIV Tat-specific factor 1 homolog"/>
    <property type="match status" value="1"/>
</dbReference>
<reference evidence="7" key="1">
    <citation type="submission" date="2007-03" db="EMBL/GenBank/DDBJ databases">
        <title>Annotation of Culex pipiens quinquefasciatus.</title>
        <authorList>
            <consortium name="The Broad Institute Genome Sequencing Platform"/>
            <person name="Atkinson P.W."/>
            <person name="Hemingway J."/>
            <person name="Christensen B.M."/>
            <person name="Higgs S."/>
            <person name="Kodira C."/>
            <person name="Hannick L."/>
            <person name="Megy K."/>
            <person name="O'Leary S."/>
            <person name="Pearson M."/>
            <person name="Haas B.J."/>
            <person name="Mauceli E."/>
            <person name="Wortman J.R."/>
            <person name="Lee N.H."/>
            <person name="Guigo R."/>
            <person name="Stanke M."/>
            <person name="Alvarado L."/>
            <person name="Amedeo P."/>
            <person name="Antoine C.H."/>
            <person name="Arensburger P."/>
            <person name="Bidwell S.L."/>
            <person name="Crawford M."/>
            <person name="Camaro F."/>
            <person name="Devon K."/>
            <person name="Engels R."/>
            <person name="Hammond M."/>
            <person name="Howarth C."/>
            <person name="Koehrsen M."/>
            <person name="Lawson D."/>
            <person name="Montgomery P."/>
            <person name="Nene V."/>
            <person name="Nusbaum C."/>
            <person name="Puiu D."/>
            <person name="Romero-Severson J."/>
            <person name="Severson D.W."/>
            <person name="Shumway M."/>
            <person name="Sisk P."/>
            <person name="Stolte C."/>
            <person name="Zeng Q."/>
            <person name="Eisenstadt E."/>
            <person name="Fraser-Liggett C."/>
            <person name="Strausberg R."/>
            <person name="Galagan J."/>
            <person name="Birren B."/>
            <person name="Collins F.H."/>
        </authorList>
    </citation>
    <scope>NUCLEOTIDE SEQUENCE [LARGE SCALE GENOMIC DNA]</scope>
    <source>
        <strain evidence="7">JHB</strain>
    </source>
</reference>
<dbReference type="eggNOG" id="KOG1548">
    <property type="taxonomic scope" value="Eukaryota"/>
</dbReference>
<dbReference type="CDD" id="cd12282">
    <property type="entry name" value="RRM2_TatSF1_like"/>
    <property type="match status" value="1"/>
</dbReference>
<dbReference type="Proteomes" id="UP000002320">
    <property type="component" value="Unassembled WGS sequence"/>
</dbReference>
<feature type="compositionally biased region" description="Basic and acidic residues" evidence="6">
    <location>
        <begin position="280"/>
        <end position="305"/>
    </location>
</feature>
<dbReference type="EnsemblMetazoa" id="CPIJ013912-RA">
    <property type="protein sequence ID" value="CPIJ013912-PA"/>
    <property type="gene ID" value="CPIJ013912"/>
</dbReference>
<dbReference type="PANTHER" id="PTHR15608">
    <property type="entry name" value="SPLICING FACTOR U2AF-ASSOCIATED PROTEIN 2"/>
    <property type="match status" value="1"/>
</dbReference>
<protein>
    <recommendedName>
        <fullName evidence="10">RRM domain-containing protein</fullName>
    </recommendedName>
</protein>
<dbReference type="PANTHER" id="PTHR15608:SF0">
    <property type="entry name" value="HIV TAT-SPECIFIC FACTOR 1"/>
    <property type="match status" value="1"/>
</dbReference>
<evidence type="ECO:0000256" key="6">
    <source>
        <dbReference type="SAM" id="MobiDB-lite"/>
    </source>
</evidence>
<dbReference type="VEuPathDB" id="VectorBase:CQUJHB001673"/>
<dbReference type="InterPro" id="IPR012677">
    <property type="entry name" value="Nucleotide-bd_a/b_plait_sf"/>
</dbReference>
<evidence type="ECO:0000313" key="7">
    <source>
        <dbReference type="EMBL" id="EDS39477.1"/>
    </source>
</evidence>
<dbReference type="EMBL" id="DS232302">
    <property type="protein sequence ID" value="EDS39477.1"/>
    <property type="molecule type" value="Genomic_DNA"/>
</dbReference>
<reference evidence="8" key="2">
    <citation type="submission" date="2020-05" db="UniProtKB">
        <authorList>
            <consortium name="EnsemblMetazoa"/>
        </authorList>
    </citation>
    <scope>IDENTIFICATION</scope>
    <source>
        <strain evidence="8">JHB</strain>
    </source>
</reference>
<keyword evidence="4" id="KW-0694">RNA-binding</keyword>
<dbReference type="GO" id="GO:0005684">
    <property type="term" value="C:U2-type spliceosomal complex"/>
    <property type="evidence" value="ECO:0007669"/>
    <property type="project" value="TreeGrafter"/>
</dbReference>
<proteinExistence type="inferred from homology"/>
<keyword evidence="5" id="KW-0508">mRNA splicing</keyword>
<keyword evidence="9" id="KW-1185">Reference proteome</keyword>
<dbReference type="OrthoDB" id="10258585at2759"/>
<keyword evidence="2" id="KW-0507">mRNA processing</keyword>
<dbReference type="GO" id="GO:0005686">
    <property type="term" value="C:U2 snRNP"/>
    <property type="evidence" value="ECO:0007669"/>
    <property type="project" value="TreeGrafter"/>
</dbReference>
<evidence type="ECO:0000313" key="9">
    <source>
        <dbReference type="Proteomes" id="UP000002320"/>
    </source>
</evidence>
<dbReference type="Gene3D" id="3.30.70.330">
    <property type="match status" value="1"/>
</dbReference>
<dbReference type="InParanoid" id="B0X2X5"/>
<gene>
    <name evidence="8" type="primary">6046866</name>
    <name evidence="7" type="ORF">CpipJ_CPIJ013912</name>
</gene>
<dbReference type="InterPro" id="IPR035979">
    <property type="entry name" value="RBD_domain_sf"/>
</dbReference>
<dbReference type="SUPFAM" id="SSF54928">
    <property type="entry name" value="RNA-binding domain, RBD"/>
    <property type="match status" value="1"/>
</dbReference>
<comment type="similarity">
    <text evidence="1">Belongs to the HTATSF1 family.</text>
</comment>
<feature type="region of interest" description="Disordered" evidence="6">
    <location>
        <begin position="248"/>
        <end position="325"/>
    </location>
</feature>
<sequence length="325" mass="36948">MCNNFQNYSPNLLASANNLKIESVDLALELLDNYDVRGHKIRVQRAEFQLKGEYNPSLKPKIKKKEKEKMKKMQEAVLRNLTPPKRSCALYGADDDASKWQILASNEVASRLFDWRPEKMRGERSKHERIVIVKNLFEPELFDREVHLLLEYQNDLREECNKCGTCRRVLVFDRHPEGVAQVTMSDPEEADLVVKLLHGRFFGKRKLAAEIWDGRTKYRVAETEADVNKRLDNWEKYLEQKEEAEEAAAVAAASAATTSKPPKAADQEELPAPTEPTTVSDEKELAAEIEPKSAADDSAEQHQPEEEPAAAVEAMDQEEKEGDAN</sequence>
<evidence type="ECO:0008006" key="10">
    <source>
        <dbReference type="Google" id="ProtNLM"/>
    </source>
</evidence>
<evidence type="ECO:0000256" key="1">
    <source>
        <dbReference type="ARBA" id="ARBA00007747"/>
    </source>
</evidence>
<organism>
    <name type="scientific">Culex quinquefasciatus</name>
    <name type="common">Southern house mosquito</name>
    <name type="synonym">Culex pungens</name>
    <dbReference type="NCBI Taxonomy" id="7176"/>
    <lineage>
        <taxon>Eukaryota</taxon>
        <taxon>Metazoa</taxon>
        <taxon>Ecdysozoa</taxon>
        <taxon>Arthropoda</taxon>
        <taxon>Hexapoda</taxon>
        <taxon>Insecta</taxon>
        <taxon>Pterygota</taxon>
        <taxon>Neoptera</taxon>
        <taxon>Endopterygota</taxon>
        <taxon>Diptera</taxon>
        <taxon>Nematocera</taxon>
        <taxon>Culicoidea</taxon>
        <taxon>Culicidae</taxon>
        <taxon>Culicinae</taxon>
        <taxon>Culicini</taxon>
        <taxon>Culex</taxon>
        <taxon>Culex</taxon>
    </lineage>
</organism>
<keyword evidence="3" id="KW-0677">Repeat</keyword>
<evidence type="ECO:0000256" key="2">
    <source>
        <dbReference type="ARBA" id="ARBA00022664"/>
    </source>
</evidence>
<evidence type="ECO:0000256" key="5">
    <source>
        <dbReference type="ARBA" id="ARBA00023187"/>
    </source>
</evidence>
<dbReference type="GO" id="GO:0003723">
    <property type="term" value="F:RNA binding"/>
    <property type="evidence" value="ECO:0007669"/>
    <property type="project" value="UniProtKB-KW"/>
</dbReference>
<evidence type="ECO:0000313" key="8">
    <source>
        <dbReference type="EnsemblMetazoa" id="CPIJ013912-PA"/>
    </source>
</evidence>
<accession>B0X2X5</accession>
<dbReference type="AlphaFoldDB" id="B0X2X5"/>